<dbReference type="PANTHER" id="PTHR10642">
    <property type="entry name" value="RIBONUCLEASE H1"/>
    <property type="match status" value="1"/>
</dbReference>
<dbReference type="Proteomes" id="UP000019487">
    <property type="component" value="Unassembled WGS sequence"/>
</dbReference>
<comment type="caution">
    <text evidence="9">The sequence shown here is derived from an EMBL/GenBank/DDBJ whole genome shotgun (WGS) entry which is preliminary data.</text>
</comment>
<dbReference type="AlphaFoldDB" id="W9CH27"/>
<comment type="catalytic activity">
    <reaction evidence="1">
        <text>Endonucleolytic cleavage to 5'-phosphomonoester.</text>
        <dbReference type="EC" id="3.1.26.4"/>
    </reaction>
</comment>
<evidence type="ECO:0000256" key="1">
    <source>
        <dbReference type="ARBA" id="ARBA00000077"/>
    </source>
</evidence>
<gene>
    <name evidence="9" type="ORF">SBOR_5800</name>
</gene>
<comment type="similarity">
    <text evidence="2">Belongs to the RNase H family.</text>
</comment>
<keyword evidence="7" id="KW-0378">Hydrolase</keyword>
<evidence type="ECO:0000256" key="2">
    <source>
        <dbReference type="ARBA" id="ARBA00005300"/>
    </source>
</evidence>
<sequence>MDVRGKPTQCLTDCDNVHKILSHRRFNPEWNNLYENHPADILGACYNCRELKIKFRDDNGNVINDNKSRVIAIDGACSENGRQEARAAFGIYFGDKAYDNCSGFVPENIPQTNQVAELIAAIEALKIMEEYLDKDIKNGVARSPDRYTCKVLIIIDSAYVVNGATNWIFKWKENGFKTSTGKPVTNRELFEELDYLIKKFNYFEIPVWFWHVKREFNKSADAMARIPLYGEQEVPVLVPVVRDYKRFSEMRRR</sequence>
<evidence type="ECO:0000313" key="10">
    <source>
        <dbReference type="Proteomes" id="UP000019487"/>
    </source>
</evidence>
<evidence type="ECO:0000313" key="9">
    <source>
        <dbReference type="EMBL" id="ESZ93805.1"/>
    </source>
</evidence>
<dbReference type="GO" id="GO:0043137">
    <property type="term" value="P:DNA replication, removal of RNA primer"/>
    <property type="evidence" value="ECO:0007669"/>
    <property type="project" value="TreeGrafter"/>
</dbReference>
<dbReference type="EMBL" id="AYSA01000287">
    <property type="protein sequence ID" value="ESZ93805.1"/>
    <property type="molecule type" value="Genomic_DNA"/>
</dbReference>
<dbReference type="GO" id="GO:0004523">
    <property type="term" value="F:RNA-DNA hybrid ribonuclease activity"/>
    <property type="evidence" value="ECO:0007669"/>
    <property type="project" value="UniProtKB-EC"/>
</dbReference>
<dbReference type="CDD" id="cd13934">
    <property type="entry name" value="RNase_H_Dikarya_like"/>
    <property type="match status" value="1"/>
</dbReference>
<evidence type="ECO:0000259" key="8">
    <source>
        <dbReference type="PROSITE" id="PS50879"/>
    </source>
</evidence>
<evidence type="ECO:0000256" key="4">
    <source>
        <dbReference type="ARBA" id="ARBA00022722"/>
    </source>
</evidence>
<dbReference type="InterPro" id="IPR002156">
    <property type="entry name" value="RNaseH_domain"/>
</dbReference>
<dbReference type="HOGENOM" id="CLU_030894_4_1_1"/>
<name>W9CH27_SCLBF</name>
<dbReference type="OrthoDB" id="245563at2759"/>
<dbReference type="EC" id="3.1.26.4" evidence="3"/>
<evidence type="ECO:0000256" key="7">
    <source>
        <dbReference type="ARBA" id="ARBA00022801"/>
    </source>
</evidence>
<dbReference type="PANTHER" id="PTHR10642:SF26">
    <property type="entry name" value="RIBONUCLEASE H1"/>
    <property type="match status" value="1"/>
</dbReference>
<dbReference type="PROSITE" id="PS50879">
    <property type="entry name" value="RNASE_H_1"/>
    <property type="match status" value="1"/>
</dbReference>
<organism evidence="9 10">
    <name type="scientific">Sclerotinia borealis (strain F-4128)</name>
    <dbReference type="NCBI Taxonomy" id="1432307"/>
    <lineage>
        <taxon>Eukaryota</taxon>
        <taxon>Fungi</taxon>
        <taxon>Dikarya</taxon>
        <taxon>Ascomycota</taxon>
        <taxon>Pezizomycotina</taxon>
        <taxon>Leotiomycetes</taxon>
        <taxon>Helotiales</taxon>
        <taxon>Sclerotiniaceae</taxon>
        <taxon>Sclerotinia</taxon>
    </lineage>
</organism>
<proteinExistence type="inferred from homology"/>
<dbReference type="Gene3D" id="3.30.420.10">
    <property type="entry name" value="Ribonuclease H-like superfamily/Ribonuclease H"/>
    <property type="match status" value="1"/>
</dbReference>
<feature type="domain" description="RNase H type-1" evidence="8">
    <location>
        <begin position="65"/>
        <end position="229"/>
    </location>
</feature>
<evidence type="ECO:0000256" key="6">
    <source>
        <dbReference type="ARBA" id="ARBA00022759"/>
    </source>
</evidence>
<dbReference type="SUPFAM" id="SSF53098">
    <property type="entry name" value="Ribonuclease H-like"/>
    <property type="match status" value="1"/>
</dbReference>
<protein>
    <recommendedName>
        <fullName evidence="3">ribonuclease H</fullName>
        <ecNumber evidence="3">3.1.26.4</ecNumber>
    </recommendedName>
</protein>
<reference evidence="9 10" key="1">
    <citation type="journal article" date="2014" name="Genome Announc.">
        <title>Draft genome sequence of Sclerotinia borealis, a psychrophilic plant pathogenic fungus.</title>
        <authorList>
            <person name="Mardanov A.V."/>
            <person name="Beletsky A.V."/>
            <person name="Kadnikov V.V."/>
            <person name="Ignatov A.N."/>
            <person name="Ravin N.V."/>
        </authorList>
    </citation>
    <scope>NUCLEOTIDE SEQUENCE [LARGE SCALE GENOMIC DNA]</scope>
    <source>
        <strain evidence="10">F-4157</strain>
    </source>
</reference>
<dbReference type="STRING" id="1432307.W9CH27"/>
<dbReference type="InterPro" id="IPR012337">
    <property type="entry name" value="RNaseH-like_sf"/>
</dbReference>
<dbReference type="GO" id="GO:0046872">
    <property type="term" value="F:metal ion binding"/>
    <property type="evidence" value="ECO:0007669"/>
    <property type="project" value="UniProtKB-KW"/>
</dbReference>
<dbReference type="Pfam" id="PF00075">
    <property type="entry name" value="RNase_H"/>
    <property type="match status" value="1"/>
</dbReference>
<keyword evidence="6" id="KW-0255">Endonuclease</keyword>
<accession>W9CH27</accession>
<evidence type="ECO:0000256" key="5">
    <source>
        <dbReference type="ARBA" id="ARBA00022723"/>
    </source>
</evidence>
<dbReference type="GO" id="GO:0003676">
    <property type="term" value="F:nucleic acid binding"/>
    <property type="evidence" value="ECO:0007669"/>
    <property type="project" value="InterPro"/>
</dbReference>
<keyword evidence="4" id="KW-0540">Nuclease</keyword>
<keyword evidence="10" id="KW-1185">Reference proteome</keyword>
<dbReference type="InterPro" id="IPR050092">
    <property type="entry name" value="RNase_H"/>
</dbReference>
<dbReference type="InterPro" id="IPR036397">
    <property type="entry name" value="RNaseH_sf"/>
</dbReference>
<evidence type="ECO:0000256" key="3">
    <source>
        <dbReference type="ARBA" id="ARBA00012180"/>
    </source>
</evidence>
<keyword evidence="5" id="KW-0479">Metal-binding</keyword>